<feature type="compositionally biased region" description="Polar residues" evidence="1">
    <location>
        <begin position="212"/>
        <end position="230"/>
    </location>
</feature>
<organism evidence="2 3">
    <name type="scientific">Ceraceosorus guamensis</name>
    <dbReference type="NCBI Taxonomy" id="1522189"/>
    <lineage>
        <taxon>Eukaryota</taxon>
        <taxon>Fungi</taxon>
        <taxon>Dikarya</taxon>
        <taxon>Basidiomycota</taxon>
        <taxon>Ustilaginomycotina</taxon>
        <taxon>Exobasidiomycetes</taxon>
        <taxon>Ceraceosorales</taxon>
        <taxon>Ceraceosoraceae</taxon>
        <taxon>Ceraceosorus</taxon>
    </lineage>
</organism>
<feature type="compositionally biased region" description="Low complexity" evidence="1">
    <location>
        <begin position="666"/>
        <end position="678"/>
    </location>
</feature>
<feature type="region of interest" description="Disordered" evidence="1">
    <location>
        <begin position="156"/>
        <end position="361"/>
    </location>
</feature>
<feature type="compositionally biased region" description="Basic and acidic residues" evidence="1">
    <location>
        <begin position="200"/>
        <end position="211"/>
    </location>
</feature>
<feature type="compositionally biased region" description="Basic and acidic residues" evidence="1">
    <location>
        <begin position="622"/>
        <end position="634"/>
    </location>
</feature>
<dbReference type="InParanoid" id="A0A316W8M6"/>
<keyword evidence="3" id="KW-1185">Reference proteome</keyword>
<dbReference type="EMBL" id="KZ819351">
    <property type="protein sequence ID" value="PWN46217.1"/>
    <property type="molecule type" value="Genomic_DNA"/>
</dbReference>
<dbReference type="OrthoDB" id="10396845at2759"/>
<dbReference type="GeneID" id="37032588"/>
<feature type="compositionally biased region" description="Low complexity" evidence="1">
    <location>
        <begin position="276"/>
        <end position="297"/>
    </location>
</feature>
<dbReference type="RefSeq" id="XP_025373377.1">
    <property type="nucleotide sequence ID" value="XM_025510718.1"/>
</dbReference>
<evidence type="ECO:0000256" key="1">
    <source>
        <dbReference type="SAM" id="MobiDB-lite"/>
    </source>
</evidence>
<evidence type="ECO:0000313" key="3">
    <source>
        <dbReference type="Proteomes" id="UP000245783"/>
    </source>
</evidence>
<reference evidence="2 3" key="1">
    <citation type="journal article" date="2018" name="Mol. Biol. Evol.">
        <title>Broad Genomic Sampling Reveals a Smut Pathogenic Ancestry of the Fungal Clade Ustilaginomycotina.</title>
        <authorList>
            <person name="Kijpornyongpan T."/>
            <person name="Mondo S.J."/>
            <person name="Barry K."/>
            <person name="Sandor L."/>
            <person name="Lee J."/>
            <person name="Lipzen A."/>
            <person name="Pangilinan J."/>
            <person name="LaButti K."/>
            <person name="Hainaut M."/>
            <person name="Henrissat B."/>
            <person name="Grigoriev I.V."/>
            <person name="Spatafora J.W."/>
            <person name="Aime M.C."/>
        </authorList>
    </citation>
    <scope>NUCLEOTIDE SEQUENCE [LARGE SCALE GENOMIC DNA]</scope>
    <source>
        <strain evidence="2 3">MCA 4658</strain>
    </source>
</reference>
<sequence>MSRIKLKHGLKDVHNRSLGSLSEATIQHVYAAGIAWDDKARRLPGHYRVPSDSTGTAFYPKTHYPIYLQKGQNYDYHIVGKHHMKVTGDGTVPPDHMPVPAEERAPISWTPGNHDRPWLKSLSKSTPSGSKARREREDSPTKAAFRARRKFWENSGVASERHGAAFKPKLRKRPLKEPQMTEADAHYVPPAVVDTSGGVPERRIAETHRSQTSETPSSSATLHKSPSLPTSIERPLTASSMELSVEKTGTSVSSQKPSTASSGQEISGPEFRNRTSRSTSPTLLPTPASTPASAATPEIVDHLPSVPKRPRTPRYLVAEEPAEQGHVQRSGSSSVDGPLRATPVSPTLSQHGPDHQSHSGAHLRRRALPHAHPVEDNIAVLFQDKVKGKEHQLALAESVRQAALYNPAIKQITVGAAEIQHRASALSRIAECPCPLHRVQIKAGFTTPRAENERGRLFALGAAYDKFGQRLKGPRQVPGANPKLYPIYLGKDVPHVYTPDANRGLRQPFVGTGMYPTEHVRSGSTPGDVWNRHKSDGSQTALMLAEKGIPIKGRHMKISRNVPYGVVHDSHPPTPTKDALWLQHYKHIISEPASNPAGQPSAREGVQPASGGKNRDSSTAGDEARSSQSEERAHVAGASDGARSNASIEESAATVHHRGSSTNERSAPASAGNSAASAHAHERSGPSSAGESSRSIHVYEQHTVGNTAPSPGHTLQGPNLLPDDTRVPKRARTRKYKFIDLNKSRETAKAAPA</sequence>
<dbReference type="Proteomes" id="UP000245783">
    <property type="component" value="Unassembled WGS sequence"/>
</dbReference>
<gene>
    <name evidence="2" type="ORF">IE81DRAFT_183</name>
</gene>
<feature type="compositionally biased region" description="Low complexity" evidence="1">
    <location>
        <begin position="685"/>
        <end position="695"/>
    </location>
</feature>
<proteinExistence type="predicted"/>
<feature type="compositionally biased region" description="Polar residues" evidence="1">
    <location>
        <begin position="237"/>
        <end position="265"/>
    </location>
</feature>
<evidence type="ECO:0000313" key="2">
    <source>
        <dbReference type="EMBL" id="PWN46217.1"/>
    </source>
</evidence>
<dbReference type="AlphaFoldDB" id="A0A316W8M6"/>
<feature type="region of interest" description="Disordered" evidence="1">
    <location>
        <begin position="591"/>
        <end position="735"/>
    </location>
</feature>
<protein>
    <submittedName>
        <fullName evidence="2">Uncharacterized protein</fullName>
    </submittedName>
</protein>
<feature type="region of interest" description="Disordered" evidence="1">
    <location>
        <begin position="104"/>
        <end position="144"/>
    </location>
</feature>
<name>A0A316W8M6_9BASI</name>
<accession>A0A316W8M6</accession>